<proteinExistence type="predicted"/>
<keyword evidence="2" id="KW-1185">Reference proteome</keyword>
<sequence>MTHKETRECANHPTFVAQRMASSVFSGRNARARCFRSFSSHALG</sequence>
<reference evidence="1" key="1">
    <citation type="submission" date="2019-01" db="EMBL/GenBank/DDBJ databases">
        <title>Colletotrichum abscissum LGMF1257.</title>
        <authorList>
            <person name="Baroncelli R."/>
        </authorList>
    </citation>
    <scope>NUCLEOTIDE SEQUENCE</scope>
    <source>
        <strain evidence="1">Ca142</strain>
    </source>
</reference>
<dbReference type="Proteomes" id="UP001056436">
    <property type="component" value="Unassembled WGS sequence"/>
</dbReference>
<dbReference type="AlphaFoldDB" id="A0A9Q0AYP7"/>
<evidence type="ECO:0000313" key="2">
    <source>
        <dbReference type="Proteomes" id="UP001056436"/>
    </source>
</evidence>
<comment type="caution">
    <text evidence="1">The sequence shown here is derived from an EMBL/GenBank/DDBJ whole genome shotgun (WGS) entry which is preliminary data.</text>
</comment>
<organism evidence="1 2">
    <name type="scientific">Colletotrichum abscissum</name>
    <dbReference type="NCBI Taxonomy" id="1671311"/>
    <lineage>
        <taxon>Eukaryota</taxon>
        <taxon>Fungi</taxon>
        <taxon>Dikarya</taxon>
        <taxon>Ascomycota</taxon>
        <taxon>Pezizomycotina</taxon>
        <taxon>Sordariomycetes</taxon>
        <taxon>Hypocreomycetidae</taxon>
        <taxon>Glomerellales</taxon>
        <taxon>Glomerellaceae</taxon>
        <taxon>Colletotrichum</taxon>
        <taxon>Colletotrichum acutatum species complex</taxon>
    </lineage>
</organism>
<gene>
    <name evidence="1" type="ORF">CABS02_12633</name>
</gene>
<dbReference type="EMBL" id="SDAQ01000126">
    <property type="protein sequence ID" value="KAI3536138.1"/>
    <property type="molecule type" value="Genomic_DNA"/>
</dbReference>
<evidence type="ECO:0000313" key="1">
    <source>
        <dbReference type="EMBL" id="KAI3536138.1"/>
    </source>
</evidence>
<accession>A0A9Q0AYP7</accession>
<name>A0A9Q0AYP7_9PEZI</name>
<protein>
    <submittedName>
        <fullName evidence="1">Uncharacterized protein</fullName>
    </submittedName>
</protein>